<name>A0ABQ3UR55_9CHLR</name>
<proteinExistence type="predicted"/>
<dbReference type="RefSeq" id="WP_201371516.1">
    <property type="nucleotide sequence ID" value="NZ_BNJG01000001.1"/>
</dbReference>
<comment type="caution">
    <text evidence="2">The sequence shown here is derived from an EMBL/GenBank/DDBJ whole genome shotgun (WGS) entry which is preliminary data.</text>
</comment>
<sequence>MMSHEYHTGNDHEALVNEIELNDELLTMINGGLDGVPGGADDLGGMPGGADGLGGMPGGADGLGGMPGGADGLGGMPGGADGLAGGTPGGANGLGSFSKLLGSVPLLGGLL</sequence>
<dbReference type="EMBL" id="BNJG01000001">
    <property type="protein sequence ID" value="GHO54850.1"/>
    <property type="molecule type" value="Genomic_DNA"/>
</dbReference>
<keyword evidence="3" id="KW-1185">Reference proteome</keyword>
<evidence type="ECO:0000313" key="3">
    <source>
        <dbReference type="Proteomes" id="UP000654345"/>
    </source>
</evidence>
<protein>
    <submittedName>
        <fullName evidence="2">Uncharacterized protein</fullName>
    </submittedName>
</protein>
<dbReference type="Proteomes" id="UP000654345">
    <property type="component" value="Unassembled WGS sequence"/>
</dbReference>
<evidence type="ECO:0000313" key="2">
    <source>
        <dbReference type="EMBL" id="GHO54850.1"/>
    </source>
</evidence>
<gene>
    <name evidence="2" type="ORF">KSB_33250</name>
</gene>
<accession>A0ABQ3UR55</accession>
<evidence type="ECO:0000256" key="1">
    <source>
        <dbReference type="SAM" id="MobiDB-lite"/>
    </source>
</evidence>
<organism evidence="2 3">
    <name type="scientific">Ktedonobacter robiniae</name>
    <dbReference type="NCBI Taxonomy" id="2778365"/>
    <lineage>
        <taxon>Bacteria</taxon>
        <taxon>Bacillati</taxon>
        <taxon>Chloroflexota</taxon>
        <taxon>Ktedonobacteria</taxon>
        <taxon>Ktedonobacterales</taxon>
        <taxon>Ktedonobacteraceae</taxon>
        <taxon>Ktedonobacter</taxon>
    </lineage>
</organism>
<reference evidence="2 3" key="1">
    <citation type="journal article" date="2021" name="Int. J. Syst. Evol. Microbiol.">
        <title>Reticulibacter mediterranei gen. nov., sp. nov., within the new family Reticulibacteraceae fam. nov., and Ktedonospora formicarum gen. nov., sp. nov., Ktedonobacter robiniae sp. nov., Dictyobacter formicarum sp. nov. and Dictyobacter arantiisoli sp. nov., belonging to the class Ktedonobacteria.</title>
        <authorList>
            <person name="Yabe S."/>
            <person name="Zheng Y."/>
            <person name="Wang C.M."/>
            <person name="Sakai Y."/>
            <person name="Abe K."/>
            <person name="Yokota A."/>
            <person name="Donadio S."/>
            <person name="Cavaletti L."/>
            <person name="Monciardini P."/>
        </authorList>
    </citation>
    <scope>NUCLEOTIDE SEQUENCE [LARGE SCALE GENOMIC DNA]</scope>
    <source>
        <strain evidence="2 3">SOSP1-30</strain>
    </source>
</reference>
<feature type="region of interest" description="Disordered" evidence="1">
    <location>
        <begin position="39"/>
        <end position="74"/>
    </location>
</feature>